<dbReference type="AlphaFoldDB" id="A0A0D7W3L4"/>
<keyword evidence="2" id="KW-1185">Reference proteome</keyword>
<dbReference type="PATRIC" id="fig|1382798.3.peg.2783"/>
<sequence length="143" mass="16376">MRNPSTKSPILILVLAFLFFLPANTFSQENRLQPPRRESKIKSTDHFVEKTFSLYNKVFVYDSLTRAGVEIPVELEDELMERAEQDIDSLWDVVPDIVDDIADASFMKQAKATLNLNRAKKALKFCGDYVKTSILGTKEEEED</sequence>
<name>A0A0D7W3L4_9FLAO</name>
<comment type="caution">
    <text evidence="1">The sequence shown here is derived from an EMBL/GenBank/DDBJ whole genome shotgun (WGS) entry which is preliminary data.</text>
</comment>
<dbReference type="EMBL" id="JTDV01000003">
    <property type="protein sequence ID" value="KJD33629.1"/>
    <property type="molecule type" value="Genomic_DNA"/>
</dbReference>
<dbReference type="OrthoDB" id="1454175at2"/>
<protein>
    <submittedName>
        <fullName evidence="1">Uncharacterized protein</fullName>
    </submittedName>
</protein>
<reference evidence="1 2" key="1">
    <citation type="journal article" date="2015" name="Antonie Van Leeuwenhoek">
        <title>Tamlana nanhaiensis sp. nov., isolated from surface seawater collected from the South China Sea.</title>
        <authorList>
            <person name="Liu X."/>
            <person name="Lai Q."/>
            <person name="Du Y."/>
            <person name="Li G."/>
            <person name="Sun F."/>
            <person name="Shao Z."/>
        </authorList>
    </citation>
    <scope>NUCLEOTIDE SEQUENCE [LARGE SCALE GENOMIC DNA]</scope>
    <source>
        <strain evidence="1 2">FHC16</strain>
    </source>
</reference>
<organism evidence="1 2">
    <name type="scientific">Neotamlana nanhaiensis</name>
    <dbReference type="NCBI Taxonomy" id="1382798"/>
    <lineage>
        <taxon>Bacteria</taxon>
        <taxon>Pseudomonadati</taxon>
        <taxon>Bacteroidota</taxon>
        <taxon>Flavobacteriia</taxon>
        <taxon>Flavobacteriales</taxon>
        <taxon>Flavobacteriaceae</taxon>
        <taxon>Neotamlana</taxon>
    </lineage>
</organism>
<accession>A0A0D7W3L4</accession>
<gene>
    <name evidence="1" type="ORF">PK35_07290</name>
</gene>
<dbReference type="Proteomes" id="UP000032361">
    <property type="component" value="Unassembled WGS sequence"/>
</dbReference>
<evidence type="ECO:0000313" key="1">
    <source>
        <dbReference type="EMBL" id="KJD33629.1"/>
    </source>
</evidence>
<proteinExistence type="predicted"/>
<dbReference type="STRING" id="1382798.PK35_07290"/>
<evidence type="ECO:0000313" key="2">
    <source>
        <dbReference type="Proteomes" id="UP000032361"/>
    </source>
</evidence>
<dbReference type="RefSeq" id="WP_044626023.1">
    <property type="nucleotide sequence ID" value="NZ_JTDV01000003.1"/>
</dbReference>